<reference evidence="2 3" key="1">
    <citation type="journal article" date="2015" name="PLoS Negl. Trop. Dis.">
        <title>Distribution of Plasmids in Distinct Leptospira Pathogenic Species.</title>
        <authorList>
            <person name="Wang Y."/>
            <person name="Zhuang X."/>
            <person name="Zhong Y."/>
            <person name="Zhang C."/>
            <person name="Zhang Y."/>
            <person name="Zeng L."/>
            <person name="Zhu Y."/>
            <person name="He P."/>
            <person name="Dong K."/>
            <person name="Pal U."/>
            <person name="Guo X."/>
            <person name="Qin J."/>
        </authorList>
    </citation>
    <scope>NUCLEOTIDE SEQUENCE [LARGE SCALE GENOMIC DNA]</scope>
    <source>
        <strain evidence="2 3">56604</strain>
    </source>
</reference>
<dbReference type="SUPFAM" id="SSF55729">
    <property type="entry name" value="Acyl-CoA N-acyltransferases (Nat)"/>
    <property type="match status" value="1"/>
</dbReference>
<dbReference type="Pfam" id="PF13527">
    <property type="entry name" value="Acetyltransf_9"/>
    <property type="match status" value="1"/>
</dbReference>
<evidence type="ECO:0000313" key="2">
    <source>
        <dbReference type="EMBL" id="ALO27971.1"/>
    </source>
</evidence>
<proteinExistence type="predicted"/>
<dbReference type="PROSITE" id="PS51186">
    <property type="entry name" value="GNAT"/>
    <property type="match status" value="1"/>
</dbReference>
<accession>A0A0S2IXF3</accession>
<dbReference type="AlphaFoldDB" id="A0A0S2IXF3"/>
<sequence>MEEKDSHSRLIPLKPTVAEITENYVKLHKTLSKLIKASIFNYKSFDFYSNPDSHWFTRAILKGNPSLSDLSSEIEDLRDKGFHPDILDFLNTRTHEISIRELGYNSRNEQVGMFLKGDPISLNKKSNMELDIRKIRTKKDLKVWLGILNDSFRSDDRENLYLKLLNQNSFRLYGGFINGQMTTTGMTFYDGKSFGLYSITTDRDHRGFGHASALIEHMLGEIRKKFPGFIILHATEMGKGIYEKFGFEKSTLLRHWSIY</sequence>
<gene>
    <name evidence="2" type="ORF">LBBP_03809</name>
</gene>
<name>A0A0S2IXF3_LEPBO</name>
<protein>
    <submittedName>
        <fullName evidence="2">Acetyltransferase (GNAT) domain protein</fullName>
    </submittedName>
</protein>
<dbReference type="Gene3D" id="3.40.630.30">
    <property type="match status" value="1"/>
</dbReference>
<dbReference type="InterPro" id="IPR000182">
    <property type="entry name" value="GNAT_dom"/>
</dbReference>
<dbReference type="EMBL" id="CP012029">
    <property type="protein sequence ID" value="ALO27971.1"/>
    <property type="molecule type" value="Genomic_DNA"/>
</dbReference>
<dbReference type="Proteomes" id="UP000058857">
    <property type="component" value="Chromosome 1"/>
</dbReference>
<feature type="domain" description="N-acetyltransferase" evidence="1">
    <location>
        <begin position="130"/>
        <end position="259"/>
    </location>
</feature>
<evidence type="ECO:0000313" key="3">
    <source>
        <dbReference type="Proteomes" id="UP000058857"/>
    </source>
</evidence>
<dbReference type="GO" id="GO:0016747">
    <property type="term" value="F:acyltransferase activity, transferring groups other than amino-acyl groups"/>
    <property type="evidence" value="ECO:0007669"/>
    <property type="project" value="InterPro"/>
</dbReference>
<dbReference type="PATRIC" id="fig|280505.15.peg.3712"/>
<dbReference type="InterPro" id="IPR016181">
    <property type="entry name" value="Acyl_CoA_acyltransferase"/>
</dbReference>
<keyword evidence="2" id="KW-0808">Transferase</keyword>
<evidence type="ECO:0000259" key="1">
    <source>
        <dbReference type="PROSITE" id="PS51186"/>
    </source>
</evidence>
<organism evidence="2">
    <name type="scientific">Leptospira borgpetersenii serovar Ballum</name>
    <dbReference type="NCBI Taxonomy" id="280505"/>
    <lineage>
        <taxon>Bacteria</taxon>
        <taxon>Pseudomonadati</taxon>
        <taxon>Spirochaetota</taxon>
        <taxon>Spirochaetia</taxon>
        <taxon>Leptospirales</taxon>
        <taxon>Leptospiraceae</taxon>
        <taxon>Leptospira</taxon>
    </lineage>
</organism>
<dbReference type="CDD" id="cd04301">
    <property type="entry name" value="NAT_SF"/>
    <property type="match status" value="1"/>
</dbReference>